<dbReference type="Gene3D" id="4.10.240.10">
    <property type="entry name" value="Zn(2)-C6 fungal-type DNA-binding domain"/>
    <property type="match status" value="1"/>
</dbReference>
<dbReference type="InterPro" id="IPR001138">
    <property type="entry name" value="Zn2Cys6_DnaBD"/>
</dbReference>
<dbReference type="CDD" id="cd00067">
    <property type="entry name" value="GAL4"/>
    <property type="match status" value="1"/>
</dbReference>
<name>A0A7U2F2B0_PHANO</name>
<accession>A0A7U2F2B0</accession>
<keyword evidence="2" id="KW-1133">Transmembrane helix</keyword>
<feature type="transmembrane region" description="Helical" evidence="2">
    <location>
        <begin position="372"/>
        <end position="393"/>
    </location>
</feature>
<keyword evidence="1" id="KW-0539">Nucleus</keyword>
<dbReference type="OrthoDB" id="5126878at2759"/>
<keyword evidence="5" id="KW-1185">Reference proteome</keyword>
<evidence type="ECO:0000259" key="3">
    <source>
        <dbReference type="PROSITE" id="PS50048"/>
    </source>
</evidence>
<dbReference type="PROSITE" id="PS00463">
    <property type="entry name" value="ZN2_CY6_FUNGAL_1"/>
    <property type="match status" value="1"/>
</dbReference>
<dbReference type="InterPro" id="IPR036864">
    <property type="entry name" value="Zn2-C6_fun-type_DNA-bd_sf"/>
</dbReference>
<organism evidence="4 5">
    <name type="scientific">Phaeosphaeria nodorum (strain SN15 / ATCC MYA-4574 / FGSC 10173)</name>
    <name type="common">Glume blotch fungus</name>
    <name type="synonym">Parastagonospora nodorum</name>
    <dbReference type="NCBI Taxonomy" id="321614"/>
    <lineage>
        <taxon>Eukaryota</taxon>
        <taxon>Fungi</taxon>
        <taxon>Dikarya</taxon>
        <taxon>Ascomycota</taxon>
        <taxon>Pezizomycotina</taxon>
        <taxon>Dothideomycetes</taxon>
        <taxon>Pleosporomycetidae</taxon>
        <taxon>Pleosporales</taxon>
        <taxon>Pleosporineae</taxon>
        <taxon>Phaeosphaeriaceae</taxon>
        <taxon>Parastagonospora</taxon>
    </lineage>
</organism>
<keyword evidence="2" id="KW-0812">Transmembrane</keyword>
<sequence length="492" mass="55552">MVGVAGKSRACHDCKRRRVKCDFQKPSCMRCEKAGRACPGYDRASIFVNRTLSEFTTTARVAIAEAISLQVQISMKHSSRLLQTFEQLQANITVPQAPFPGTFRLGAWDILRELYLPRTRSTDECEVTATSCYSWVHAVCHMVPKSNVLNQALLAFCAIQVYLAEPWSISEERAQSLYGEAVKKLIESLEESDVERRDDTLAAIVVLSTCELFILQGHESWHAHAHGISELLRERTDINDQSQLWRRLCSRLRLICVIIALVKGQRLVLNPTTWRLLVPADHNFKSLETLMDMVTDVPHLLAKPDKMASSDTNHIWALLSTYQKIATWQHCCKTNSPTPSYWAIPSRAHNPSDDAYATPLFPFALEYESLNIAILFIFSSAIMLQLLSTALLISTATSVNDLTQVESNEPWSLSQIRHEADKVARFLCQSTEFCFRLEMGTVGVQAMCHARYVMRNYFSQVGLERELAWCLGISDIGGPGLRRGIRMMLFEG</sequence>
<gene>
    <name evidence="4" type="ORF">JI435_139630</name>
</gene>
<dbReference type="VEuPathDB" id="FungiDB:JI435_139630"/>
<evidence type="ECO:0000256" key="1">
    <source>
        <dbReference type="ARBA" id="ARBA00023242"/>
    </source>
</evidence>
<dbReference type="Pfam" id="PF00172">
    <property type="entry name" value="Zn_clus"/>
    <property type="match status" value="1"/>
</dbReference>
<proteinExistence type="predicted"/>
<evidence type="ECO:0000256" key="2">
    <source>
        <dbReference type="SAM" id="Phobius"/>
    </source>
</evidence>
<dbReference type="PANTHER" id="PTHR38111:SF2">
    <property type="entry name" value="FINGER DOMAIN PROTEIN, PUTATIVE (AFU_ORTHOLOGUE AFUA_1G01560)-RELATED"/>
    <property type="match status" value="1"/>
</dbReference>
<reference evidence="5" key="1">
    <citation type="journal article" date="2021" name="BMC Genomics">
        <title>Chromosome-level genome assembly and manually-curated proteome of model necrotroph Parastagonospora nodorum Sn15 reveals a genome-wide trove of candidate effector homologs, and redundancy of virulence-related functions within an accessory chromosome.</title>
        <authorList>
            <person name="Bertazzoni S."/>
            <person name="Jones D.A.B."/>
            <person name="Phan H.T."/>
            <person name="Tan K.-C."/>
            <person name="Hane J.K."/>
        </authorList>
    </citation>
    <scope>NUCLEOTIDE SEQUENCE [LARGE SCALE GENOMIC DNA]</scope>
    <source>
        <strain evidence="5">SN15 / ATCC MYA-4574 / FGSC 10173)</strain>
    </source>
</reference>
<dbReference type="GO" id="GO:0008270">
    <property type="term" value="F:zinc ion binding"/>
    <property type="evidence" value="ECO:0007669"/>
    <property type="project" value="InterPro"/>
</dbReference>
<evidence type="ECO:0000313" key="4">
    <source>
        <dbReference type="EMBL" id="QRC97161.1"/>
    </source>
</evidence>
<dbReference type="GO" id="GO:0000981">
    <property type="term" value="F:DNA-binding transcription factor activity, RNA polymerase II-specific"/>
    <property type="evidence" value="ECO:0007669"/>
    <property type="project" value="InterPro"/>
</dbReference>
<dbReference type="EMBL" id="CP069029">
    <property type="protein sequence ID" value="QRC97161.1"/>
    <property type="molecule type" value="Genomic_DNA"/>
</dbReference>
<feature type="domain" description="Zn(2)-C6 fungal-type" evidence="3">
    <location>
        <begin position="10"/>
        <end position="38"/>
    </location>
</feature>
<dbReference type="SMART" id="SM00066">
    <property type="entry name" value="GAL4"/>
    <property type="match status" value="1"/>
</dbReference>
<dbReference type="Proteomes" id="UP000663193">
    <property type="component" value="Chromosome 7"/>
</dbReference>
<dbReference type="PROSITE" id="PS50048">
    <property type="entry name" value="ZN2_CY6_FUNGAL_2"/>
    <property type="match status" value="1"/>
</dbReference>
<keyword evidence="2" id="KW-0472">Membrane</keyword>
<evidence type="ECO:0000313" key="5">
    <source>
        <dbReference type="Proteomes" id="UP000663193"/>
    </source>
</evidence>
<dbReference type="AlphaFoldDB" id="A0A7U2F2B0"/>
<dbReference type="InterPro" id="IPR053178">
    <property type="entry name" value="Osmoadaptation_assoc"/>
</dbReference>
<dbReference type="SUPFAM" id="SSF57701">
    <property type="entry name" value="Zn2/Cys6 DNA-binding domain"/>
    <property type="match status" value="1"/>
</dbReference>
<protein>
    <recommendedName>
        <fullName evidence="3">Zn(2)-C6 fungal-type domain-containing protein</fullName>
    </recommendedName>
</protein>
<dbReference type="PANTHER" id="PTHR38111">
    <property type="entry name" value="ZN(2)-C6 FUNGAL-TYPE DOMAIN-CONTAINING PROTEIN-RELATED"/>
    <property type="match status" value="1"/>
</dbReference>